<protein>
    <submittedName>
        <fullName evidence="1">Uncharacterized protein</fullName>
    </submittedName>
</protein>
<accession>Q7VJK8</accession>
<dbReference type="STRING" id="235279.HH_0235"/>
<sequence length="501" mass="56323">MKTIYESDEIVVTQQDNLTYYMQINNQDKVSNDSSALTSAISAIRNAVWALDVYSNTKVQLIVVVLGSTPNALIMQNNPNNSQLKNFIVLNLDVIVGFSATKIAPKILNKALIGAGIGTLAGSIIPGLGNAAGATSGFIAGAGRVLFLAGVGYFSTAILSNIYDALEIDELYDYLKKNIFSSQNKYEQETLRNPTEQELKIVLSNIDSNSTSNDIDKLLHSFPNYLKQDSQQESHIPQLYLLSPLLFSSDTINSHRVGEIHFQIQALDEYTRIPIENAKLQLQNVNLGQESITNTQGLATFMIKESEYLKPFMAKLIHNNYQECPIFDRSIIPNAYRSAKKPLELRFLGKIHCYFNGKELYINNGNKAIDYFNAYSGNALSLGEKEELIKQYGYESFVSYKDNQNKISYFCLDKEWQKQKDKGAIPDGIYYIDINKSKNDKSSGIRMVSKRDRQIQWGKYNIPIYTNKECTNTIESTTQRNNFYIHGGESYGDNGGIDETL</sequence>
<proteinExistence type="predicted"/>
<evidence type="ECO:0000313" key="1">
    <source>
        <dbReference type="EMBL" id="AAP76832.1"/>
    </source>
</evidence>
<dbReference type="Proteomes" id="UP000002495">
    <property type="component" value="Chromosome"/>
</dbReference>
<organism evidence="1 2">
    <name type="scientific">Helicobacter hepaticus (strain ATCC 51449 / 3B1)</name>
    <dbReference type="NCBI Taxonomy" id="235279"/>
    <lineage>
        <taxon>Bacteria</taxon>
        <taxon>Pseudomonadati</taxon>
        <taxon>Campylobacterota</taxon>
        <taxon>Epsilonproteobacteria</taxon>
        <taxon>Campylobacterales</taxon>
        <taxon>Helicobacteraceae</taxon>
        <taxon>Helicobacter</taxon>
    </lineage>
</organism>
<reference evidence="1 2" key="1">
    <citation type="journal article" date="2003" name="Proc. Natl. Acad. Sci. U.S.A.">
        <title>The complete genome sequence of the carcinogenic bacterium Helicobacter hepaticus.</title>
        <authorList>
            <person name="Suerbaum S."/>
            <person name="Josenhans C."/>
            <person name="Sterzenbach T."/>
            <person name="Drescher B."/>
            <person name="Brandt P."/>
            <person name="Bell M."/>
            <person name="Droege M."/>
            <person name="Fartmann B."/>
            <person name="Fischer H.-P."/>
            <person name="Ge Z."/>
            <person name="Hoerster A."/>
            <person name="Holland R."/>
            <person name="Klein K."/>
            <person name="Koenig J."/>
            <person name="Macko L."/>
            <person name="Mendz G.L."/>
            <person name="Nyakatura G."/>
            <person name="Schauer D.B."/>
            <person name="Shen Z."/>
            <person name="Weber J."/>
            <person name="Frosch M."/>
            <person name="Fox J.G."/>
        </authorList>
    </citation>
    <scope>NUCLEOTIDE SEQUENCE [LARGE SCALE GENOMIC DNA]</scope>
    <source>
        <strain evidence="2">ATCC 51449 / 3B1</strain>
    </source>
</reference>
<dbReference type="AlphaFoldDB" id="Q7VJK8"/>
<keyword evidence="2" id="KW-1185">Reference proteome</keyword>
<evidence type="ECO:0000313" key="2">
    <source>
        <dbReference type="Proteomes" id="UP000002495"/>
    </source>
</evidence>
<dbReference type="HOGENOM" id="CLU_543776_0_0_7"/>
<gene>
    <name evidence="1" type="ordered locus">HH_0235</name>
</gene>
<dbReference type="EMBL" id="AE017125">
    <property type="protein sequence ID" value="AAP76832.1"/>
    <property type="molecule type" value="Genomic_DNA"/>
</dbReference>
<dbReference type="KEGG" id="hhe:HH_0235"/>
<name>Q7VJK8_HELHP</name>
<dbReference type="RefSeq" id="WP_011115079.1">
    <property type="nucleotide sequence ID" value="NC_004917.1"/>
</dbReference>